<dbReference type="PANTHER" id="PTHR30344">
    <property type="entry name" value="6-PHOSPHOGLUCONOLACTONASE-RELATED"/>
    <property type="match status" value="1"/>
</dbReference>
<accession>A0ABU0E4V2</accession>
<evidence type="ECO:0000313" key="3">
    <source>
        <dbReference type="Proteomes" id="UP001230220"/>
    </source>
</evidence>
<keyword evidence="3" id="KW-1185">Reference proteome</keyword>
<protein>
    <submittedName>
        <fullName evidence="2">6-phosphogluconolactonase</fullName>
        <ecNumber evidence="2">3.1.1.31</ecNumber>
    </submittedName>
</protein>
<dbReference type="Gene3D" id="2.130.10.10">
    <property type="entry name" value="YVTN repeat-like/Quinoprotein amine dehydrogenase"/>
    <property type="match status" value="1"/>
</dbReference>
<dbReference type="InterPro" id="IPR050282">
    <property type="entry name" value="Cycloisomerase_2"/>
</dbReference>
<comment type="caution">
    <text evidence="2">The sequence shown here is derived from an EMBL/GenBank/DDBJ whole genome shotgun (WGS) entry which is preliminary data.</text>
</comment>
<dbReference type="RefSeq" id="WP_307409048.1">
    <property type="nucleotide sequence ID" value="NZ_JAUSUR010000005.1"/>
</dbReference>
<evidence type="ECO:0000313" key="2">
    <source>
        <dbReference type="EMBL" id="MDQ0361912.1"/>
    </source>
</evidence>
<gene>
    <name evidence="2" type="ORF">J2S15_002665</name>
</gene>
<evidence type="ECO:0000256" key="1">
    <source>
        <dbReference type="ARBA" id="ARBA00005564"/>
    </source>
</evidence>
<sequence length="332" mass="37836">MNTIIGYVGGHKLNEKPGIHKFTFDKETNKFTSLELIAEFEHPDYFSFNKGEDELVSIITKDNKAGLISFSIDKDYELTKIKSVIDKEGKACYVSQSEDMYFSANYGDGTVNIYKKTEKGFHPIYQIYVGEDAKCHQAFMWKQYLVVVSLGADMVQFYDPANEFGLVETILFPKGSGPRHCVFNSDSTKLYVLTELSNELFVLDVKDNLKFEVVQQLSVLNVKHPRKDNTSAAIRITKDEKYLYTSTRGEDIITVFAINEQGAEVLQHVSTHGEHPRDFILDPDEEYAFIVNRFSNNFVCLGRDKKTGLLTEKLDEIELHDSVAIIIKDMAK</sequence>
<organism evidence="2 3">
    <name type="scientific">Breznakia pachnodae</name>
    <dbReference type="NCBI Taxonomy" id="265178"/>
    <lineage>
        <taxon>Bacteria</taxon>
        <taxon>Bacillati</taxon>
        <taxon>Bacillota</taxon>
        <taxon>Erysipelotrichia</taxon>
        <taxon>Erysipelotrichales</taxon>
        <taxon>Erysipelotrichaceae</taxon>
        <taxon>Breznakia</taxon>
    </lineage>
</organism>
<dbReference type="GO" id="GO:0017057">
    <property type="term" value="F:6-phosphogluconolactonase activity"/>
    <property type="evidence" value="ECO:0007669"/>
    <property type="project" value="UniProtKB-EC"/>
</dbReference>
<dbReference type="EMBL" id="JAUSUR010000005">
    <property type="protein sequence ID" value="MDQ0361912.1"/>
    <property type="molecule type" value="Genomic_DNA"/>
</dbReference>
<comment type="similarity">
    <text evidence="1">Belongs to the cycloisomerase 2 family.</text>
</comment>
<dbReference type="InterPro" id="IPR015943">
    <property type="entry name" value="WD40/YVTN_repeat-like_dom_sf"/>
</dbReference>
<dbReference type="Pfam" id="PF10282">
    <property type="entry name" value="Lactonase"/>
    <property type="match status" value="1"/>
</dbReference>
<dbReference type="EC" id="3.1.1.31" evidence="2"/>
<proteinExistence type="inferred from homology"/>
<dbReference type="PANTHER" id="PTHR30344:SF1">
    <property type="entry name" value="6-PHOSPHOGLUCONOLACTONASE"/>
    <property type="match status" value="1"/>
</dbReference>
<dbReference type="InterPro" id="IPR019405">
    <property type="entry name" value="Lactonase_7-beta_prop"/>
</dbReference>
<reference evidence="2 3" key="1">
    <citation type="submission" date="2023-07" db="EMBL/GenBank/DDBJ databases">
        <title>Genomic Encyclopedia of Type Strains, Phase IV (KMG-IV): sequencing the most valuable type-strain genomes for metagenomic binning, comparative biology and taxonomic classification.</title>
        <authorList>
            <person name="Goeker M."/>
        </authorList>
    </citation>
    <scope>NUCLEOTIDE SEQUENCE [LARGE SCALE GENOMIC DNA]</scope>
    <source>
        <strain evidence="2 3">DSM 16784</strain>
    </source>
</reference>
<dbReference type="InterPro" id="IPR011045">
    <property type="entry name" value="N2O_reductase_N"/>
</dbReference>
<dbReference type="Proteomes" id="UP001230220">
    <property type="component" value="Unassembled WGS sequence"/>
</dbReference>
<name>A0ABU0E4V2_9FIRM</name>
<dbReference type="SUPFAM" id="SSF50974">
    <property type="entry name" value="Nitrous oxide reductase, N-terminal domain"/>
    <property type="match status" value="1"/>
</dbReference>
<keyword evidence="2" id="KW-0378">Hydrolase</keyword>